<accession>A0A362X7U9</accession>
<evidence type="ECO:0000256" key="1">
    <source>
        <dbReference type="ARBA" id="ARBA00008779"/>
    </source>
</evidence>
<comment type="similarity">
    <text evidence="1">Belongs to the sulfatase family.</text>
</comment>
<comment type="caution">
    <text evidence="6">The sequence shown here is derived from an EMBL/GenBank/DDBJ whole genome shotgun (WGS) entry which is preliminary data.</text>
</comment>
<dbReference type="GO" id="GO:0004065">
    <property type="term" value="F:arylsulfatase activity"/>
    <property type="evidence" value="ECO:0007669"/>
    <property type="project" value="TreeGrafter"/>
</dbReference>
<evidence type="ECO:0000313" key="7">
    <source>
        <dbReference type="Proteomes" id="UP000251545"/>
    </source>
</evidence>
<dbReference type="Gene3D" id="3.30.1120.10">
    <property type="match status" value="1"/>
</dbReference>
<protein>
    <submittedName>
        <fullName evidence="6">Arylsulfatase A-like enzyme</fullName>
    </submittedName>
</protein>
<dbReference type="PANTHER" id="PTHR42693">
    <property type="entry name" value="ARYLSULFATASE FAMILY MEMBER"/>
    <property type="match status" value="1"/>
</dbReference>
<dbReference type="AlphaFoldDB" id="A0A362X7U9"/>
<evidence type="ECO:0000259" key="5">
    <source>
        <dbReference type="Pfam" id="PF00884"/>
    </source>
</evidence>
<dbReference type="PANTHER" id="PTHR42693:SF33">
    <property type="entry name" value="ARYLSULFATASE"/>
    <property type="match status" value="1"/>
</dbReference>
<evidence type="ECO:0000256" key="4">
    <source>
        <dbReference type="ARBA" id="ARBA00022837"/>
    </source>
</evidence>
<organism evidence="6 7">
    <name type="scientific">Jejuia pallidilutea</name>
    <dbReference type="NCBI Taxonomy" id="504487"/>
    <lineage>
        <taxon>Bacteria</taxon>
        <taxon>Pseudomonadati</taxon>
        <taxon>Bacteroidota</taxon>
        <taxon>Flavobacteriia</taxon>
        <taxon>Flavobacteriales</taxon>
        <taxon>Flavobacteriaceae</taxon>
        <taxon>Jejuia</taxon>
    </lineage>
</organism>
<dbReference type="InterPro" id="IPR017850">
    <property type="entry name" value="Alkaline_phosphatase_core_sf"/>
</dbReference>
<reference evidence="6 7" key="1">
    <citation type="submission" date="2018-02" db="EMBL/GenBank/DDBJ databases">
        <title>Genomic Encyclopedia of Archaeal and Bacterial Type Strains, Phase II (KMG-II): from individual species to whole genera.</title>
        <authorList>
            <person name="Goeker M."/>
        </authorList>
    </citation>
    <scope>NUCLEOTIDE SEQUENCE [LARGE SCALE GENOMIC DNA]</scope>
    <source>
        <strain evidence="6 7">DSM 21165</strain>
    </source>
</reference>
<dbReference type="InterPro" id="IPR000917">
    <property type="entry name" value="Sulfatase_N"/>
</dbReference>
<keyword evidence="4" id="KW-0106">Calcium</keyword>
<dbReference type="RefSeq" id="WP_170063959.1">
    <property type="nucleotide sequence ID" value="NZ_PVEO01000001.1"/>
</dbReference>
<dbReference type="InterPro" id="IPR050738">
    <property type="entry name" value="Sulfatase"/>
</dbReference>
<keyword evidence="2" id="KW-0479">Metal-binding</keyword>
<dbReference type="GO" id="GO:0046872">
    <property type="term" value="F:metal ion binding"/>
    <property type="evidence" value="ECO:0007669"/>
    <property type="project" value="UniProtKB-KW"/>
</dbReference>
<evidence type="ECO:0000256" key="2">
    <source>
        <dbReference type="ARBA" id="ARBA00022723"/>
    </source>
</evidence>
<dbReference type="Gene3D" id="3.40.720.10">
    <property type="entry name" value="Alkaline Phosphatase, subunit A"/>
    <property type="match status" value="1"/>
</dbReference>
<sequence length="480" mass="54906">MNKYVVFLILILCFSCKESVEKKNKSDVEEQGVSNQKPNVLFIVADDMGWGDVGYHGSHIRTPVIDSLASSGLKLDQHYVTPQCTPTRVAFMTGYYPSRLGDHATKAYNGKVFPEGTTTLADILKQQGYETGISGKWHLGSEFKWGPLKHGFDKAYGLLNGACTQFEHEYKLPNTKTWYRQDAFVDEEGHSTDLITNEVLKWMDAAKKPWFYYVPYTAVHTPIQVKEEWMATYLDSIFYEDPVKNESYQRYAAFTSHLDHSIGKLVDKVKEIGQLDNTIIVFVSDNGSYESWSNLSWRGTKYFAGDVPDSPVLGSNLPYKGYKKEVYEGGMLTPAFVIWNGKIKKGVAKGIYHAVDWVPTLAHISGYVPGKDMGWDGKNILPELFGEKNKAESERTLYWKYPNKYALRHGDYKLIQLGDKQELYNLKQDPYETKNLISTEKDKSDYLNALLKQEIEQDSIKRKTFFQYDPEIKYNNLGLN</sequence>
<dbReference type="SUPFAM" id="SSF53649">
    <property type="entry name" value="Alkaline phosphatase-like"/>
    <property type="match status" value="1"/>
</dbReference>
<dbReference type="Pfam" id="PF00884">
    <property type="entry name" value="Sulfatase"/>
    <property type="match status" value="1"/>
</dbReference>
<dbReference type="InterPro" id="IPR024607">
    <property type="entry name" value="Sulfatase_CS"/>
</dbReference>
<dbReference type="Proteomes" id="UP000251545">
    <property type="component" value="Unassembled WGS sequence"/>
</dbReference>
<gene>
    <name evidence="6" type="ORF">CLV33_101447</name>
</gene>
<evidence type="ECO:0000313" key="6">
    <source>
        <dbReference type="EMBL" id="PQV51523.1"/>
    </source>
</evidence>
<evidence type="ECO:0000256" key="3">
    <source>
        <dbReference type="ARBA" id="ARBA00022801"/>
    </source>
</evidence>
<dbReference type="EMBL" id="PVEO01000001">
    <property type="protein sequence ID" value="PQV51523.1"/>
    <property type="molecule type" value="Genomic_DNA"/>
</dbReference>
<dbReference type="PROSITE" id="PS00149">
    <property type="entry name" value="SULFATASE_2"/>
    <property type="match status" value="1"/>
</dbReference>
<feature type="domain" description="Sulfatase N-terminal" evidence="5">
    <location>
        <begin position="38"/>
        <end position="366"/>
    </location>
</feature>
<name>A0A362X7U9_9FLAO</name>
<proteinExistence type="inferred from homology"/>
<keyword evidence="3" id="KW-0378">Hydrolase</keyword>